<name>A0A9P6GYZ0_9MICR</name>
<dbReference type="Pfam" id="PF02892">
    <property type="entry name" value="zf-BED"/>
    <property type="match status" value="1"/>
</dbReference>
<evidence type="ECO:0000256" key="1">
    <source>
        <dbReference type="ARBA" id="ARBA00022723"/>
    </source>
</evidence>
<dbReference type="EMBL" id="SBJO01000457">
    <property type="protein sequence ID" value="KAF9760995.1"/>
    <property type="molecule type" value="Genomic_DNA"/>
</dbReference>
<evidence type="ECO:0000256" key="2">
    <source>
        <dbReference type="ARBA" id="ARBA00022771"/>
    </source>
</evidence>
<gene>
    <name evidence="5" type="ORF">NGRA_2913</name>
</gene>
<keyword evidence="2" id="KW-0863">Zinc-finger</keyword>
<protein>
    <recommendedName>
        <fullName evidence="4">BED-type domain-containing protein</fullName>
    </recommendedName>
</protein>
<evidence type="ECO:0000313" key="6">
    <source>
        <dbReference type="Proteomes" id="UP000740883"/>
    </source>
</evidence>
<dbReference type="AlphaFoldDB" id="A0A9P6GYZ0"/>
<dbReference type="InterPro" id="IPR003656">
    <property type="entry name" value="Znf_BED"/>
</dbReference>
<dbReference type="GO" id="GO:0008270">
    <property type="term" value="F:zinc ion binding"/>
    <property type="evidence" value="ECO:0007669"/>
    <property type="project" value="UniProtKB-KW"/>
</dbReference>
<keyword evidence="3" id="KW-0862">Zinc</keyword>
<evidence type="ECO:0000256" key="3">
    <source>
        <dbReference type="ARBA" id="ARBA00022833"/>
    </source>
</evidence>
<feature type="domain" description="BED-type" evidence="4">
    <location>
        <begin position="9"/>
        <end position="48"/>
    </location>
</feature>
<keyword evidence="6" id="KW-1185">Reference proteome</keyword>
<sequence length="113" mass="13371">MSKKSIVWWRYFLQIEKGLVKCNIFQQELIYRGKSTTVLHGHLKAKHPFYIDENKKTENNLSYMISDRNFDMDIAKLADADGITFNSNAKSKFIRRSLSFEYPNVKRFLTQTL</sequence>
<accession>A0A9P6GYZ0</accession>
<dbReference type="GO" id="GO:0003677">
    <property type="term" value="F:DNA binding"/>
    <property type="evidence" value="ECO:0007669"/>
    <property type="project" value="InterPro"/>
</dbReference>
<evidence type="ECO:0000259" key="4">
    <source>
        <dbReference type="Pfam" id="PF02892"/>
    </source>
</evidence>
<dbReference type="Proteomes" id="UP000740883">
    <property type="component" value="Unassembled WGS sequence"/>
</dbReference>
<keyword evidence="1" id="KW-0479">Metal-binding</keyword>
<comment type="caution">
    <text evidence="5">The sequence shown here is derived from an EMBL/GenBank/DDBJ whole genome shotgun (WGS) entry which is preliminary data.</text>
</comment>
<evidence type="ECO:0000313" key="5">
    <source>
        <dbReference type="EMBL" id="KAF9760995.1"/>
    </source>
</evidence>
<proteinExistence type="predicted"/>
<reference evidence="5 6" key="1">
    <citation type="journal article" date="2020" name="Genome Biol. Evol.">
        <title>Comparative genomics of strictly vertically transmitted, feminizing microsporidia endosymbionts of amphipod crustaceans.</title>
        <authorList>
            <person name="Cormier A."/>
            <person name="Chebbi M.A."/>
            <person name="Giraud I."/>
            <person name="Wattier R."/>
            <person name="Teixeira M."/>
            <person name="Gilbert C."/>
            <person name="Rigaud T."/>
            <person name="Cordaux R."/>
        </authorList>
    </citation>
    <scope>NUCLEOTIDE SEQUENCE [LARGE SCALE GENOMIC DNA]</scope>
    <source>
        <strain evidence="5 6">Ou3-Ou53</strain>
    </source>
</reference>
<organism evidence="5 6">
    <name type="scientific">Nosema granulosis</name>
    <dbReference type="NCBI Taxonomy" id="83296"/>
    <lineage>
        <taxon>Eukaryota</taxon>
        <taxon>Fungi</taxon>
        <taxon>Fungi incertae sedis</taxon>
        <taxon>Microsporidia</taxon>
        <taxon>Nosematidae</taxon>
        <taxon>Nosema</taxon>
    </lineage>
</organism>